<reference evidence="2 3" key="1">
    <citation type="submission" date="2024-01" db="EMBL/GenBank/DDBJ databases">
        <title>Comparative genomics of Cryptococcus and Kwoniella reveals pathogenesis evolution and contrasting modes of karyotype evolution via chromosome fusion or intercentromeric recombination.</title>
        <authorList>
            <person name="Coelho M.A."/>
            <person name="David-Palma M."/>
            <person name="Shea T."/>
            <person name="Bowers K."/>
            <person name="McGinley-Smith S."/>
            <person name="Mohammad A.W."/>
            <person name="Gnirke A."/>
            <person name="Yurkov A.M."/>
            <person name="Nowrousian M."/>
            <person name="Sun S."/>
            <person name="Cuomo C.A."/>
            <person name="Heitman J."/>
        </authorList>
    </citation>
    <scope>NUCLEOTIDE SEQUENCE [LARGE SCALE GENOMIC DNA]</scope>
    <source>
        <strain evidence="2 3">PYCC6329</strain>
    </source>
</reference>
<dbReference type="KEGG" id="ker:91101488"/>
<sequence length="532" mass="60194">MSNSKQTRRDLNNDEIALFELLKSTLSALDDINVFAFSGKIPLKEDENGLLKLFTEDEGSLRLRSFPLSNPDAKEIYDGARPYEKNGKLLGGRVLMADRFGLTGVPTIPSWVLNRVSGQYSSPIEYRMDGLFALGVGDSVLLPNDKSTEYDEECSYIDPPTKIEYYTSIDINERAGTLLISLPTRYTGGELVISKPENTEDGMMLSSTIDWSSVDGEEWDIKYCYFNSPARAIISPVEEGTMLFLQYHIWVNDEAEYLKSVEVDQQVGKDVIKQRLLGIIEKEYILKEGGRIGLGLNGYYDNWVEELEKEDEAASEDKDESEEEEEEEAEANDSETEEEQMERWSKKYQPKPPRTVTSEEEARLIDQLPDKLKGVDKLLLDTLSEMGLNWHFEGVYSSPSDDDDEVEGAKEEVAEPDIVDGEDGGAAEEVVEEDEKLEDPTKQTDMWTSPSFYAIQGETISDSRSVRKALLEKGVKKDDKIYWINIPTYYNNECWYKHEVNKEDQDESDGDTAAYNTVSVGVAIIIELPLKV</sequence>
<dbReference type="Proteomes" id="UP001358614">
    <property type="component" value="Chromosome 1"/>
</dbReference>
<name>A0AAX4KGR3_9TREE</name>
<organism evidence="2 3">
    <name type="scientific">Kwoniella europaea PYCC6329</name>
    <dbReference type="NCBI Taxonomy" id="1423913"/>
    <lineage>
        <taxon>Eukaryota</taxon>
        <taxon>Fungi</taxon>
        <taxon>Dikarya</taxon>
        <taxon>Basidiomycota</taxon>
        <taxon>Agaricomycotina</taxon>
        <taxon>Tremellomycetes</taxon>
        <taxon>Tremellales</taxon>
        <taxon>Cryptococcaceae</taxon>
        <taxon>Kwoniella</taxon>
    </lineage>
</organism>
<proteinExistence type="predicted"/>
<evidence type="ECO:0000313" key="2">
    <source>
        <dbReference type="EMBL" id="WWD04613.1"/>
    </source>
</evidence>
<evidence type="ECO:0000256" key="1">
    <source>
        <dbReference type="SAM" id="MobiDB-lite"/>
    </source>
</evidence>
<dbReference type="RefSeq" id="XP_066082580.1">
    <property type="nucleotide sequence ID" value="XM_066226483.1"/>
</dbReference>
<feature type="compositionally biased region" description="Acidic residues" evidence="1">
    <location>
        <begin position="308"/>
        <end position="340"/>
    </location>
</feature>
<evidence type="ECO:0008006" key="4">
    <source>
        <dbReference type="Google" id="ProtNLM"/>
    </source>
</evidence>
<feature type="region of interest" description="Disordered" evidence="1">
    <location>
        <begin position="419"/>
        <end position="444"/>
    </location>
</feature>
<feature type="region of interest" description="Disordered" evidence="1">
    <location>
        <begin position="308"/>
        <end position="360"/>
    </location>
</feature>
<gene>
    <name evidence="2" type="ORF">V865_002684</name>
</gene>
<protein>
    <recommendedName>
        <fullName evidence="4">Cytoplasmic protein</fullName>
    </recommendedName>
</protein>
<dbReference type="GeneID" id="91101488"/>
<feature type="compositionally biased region" description="Acidic residues" evidence="1">
    <location>
        <begin position="419"/>
        <end position="437"/>
    </location>
</feature>
<dbReference type="AlphaFoldDB" id="A0AAX4KGR3"/>
<dbReference type="EMBL" id="CP144089">
    <property type="protein sequence ID" value="WWD04613.1"/>
    <property type="molecule type" value="Genomic_DNA"/>
</dbReference>
<evidence type="ECO:0000313" key="3">
    <source>
        <dbReference type="Proteomes" id="UP001358614"/>
    </source>
</evidence>
<accession>A0AAX4KGR3</accession>
<keyword evidence="3" id="KW-1185">Reference proteome</keyword>